<dbReference type="RefSeq" id="XP_041553974.1">
    <property type="nucleotide sequence ID" value="XM_041701050.1"/>
</dbReference>
<reference evidence="1" key="1">
    <citation type="submission" date="2021-01" db="EMBL/GenBank/DDBJ databases">
        <authorList>
            <consortium name="Aspergillus puulaauensis MK2 genome sequencing consortium"/>
            <person name="Kazuki M."/>
            <person name="Futagami T."/>
        </authorList>
    </citation>
    <scope>NUCLEOTIDE SEQUENCE</scope>
    <source>
        <strain evidence="1">MK2</strain>
    </source>
</reference>
<dbReference type="AlphaFoldDB" id="A0A7R7XI65"/>
<accession>A0A7R7XI65</accession>
<dbReference type="KEGG" id="apuu:APUU_30005S"/>
<evidence type="ECO:0000313" key="1">
    <source>
        <dbReference type="EMBL" id="BCS21780.1"/>
    </source>
</evidence>
<proteinExistence type="predicted"/>
<organism evidence="1 2">
    <name type="scientific">Aspergillus puulaauensis</name>
    <dbReference type="NCBI Taxonomy" id="1220207"/>
    <lineage>
        <taxon>Eukaryota</taxon>
        <taxon>Fungi</taxon>
        <taxon>Dikarya</taxon>
        <taxon>Ascomycota</taxon>
        <taxon>Pezizomycotina</taxon>
        <taxon>Eurotiomycetes</taxon>
        <taxon>Eurotiomycetidae</taxon>
        <taxon>Eurotiales</taxon>
        <taxon>Aspergillaceae</taxon>
        <taxon>Aspergillus</taxon>
    </lineage>
</organism>
<gene>
    <name evidence="1" type="ORF">APUU_30005S</name>
</gene>
<evidence type="ECO:0000313" key="2">
    <source>
        <dbReference type="Proteomes" id="UP000654913"/>
    </source>
</evidence>
<sequence length="728" mass="81571">MMTRDDQWGDSDEIMLDGNACTYPHERRLCCPPSETTPSCGWYSFKGGACKGECPDGYTEVGSIDHGCRSGYQAACCTTENKNNKLLNAMRLYETCAWSNAPDCNSGKCTFANSPWPTEFVESTTGSGAVYCYSGMVHDDDYNFSFSSQSRKYCCDTSNKAMTWGTCTWRNDDFNFGTEGKTCSSNCHDNEIRVAMDGNEECHGKDGGAKSYCCTGTYETTSKVLNPVLAGYEADLSAWADSPTCDAKTGLDLYARSDISPRDQGQTVLKDQHYQGTLFILATMIRGTGLAGEAMSSSVKALCKIWDKYIPDHWEHLTCDKVTSWFNDKEGNPAAQQRSPEQNGQLALCNMDGFNAMLNTRARRLPECEHYEIVEADYLANDGSSINDGTLAKRWLNQGDVLDRLEKRAPAEAKSVLCNDGKVKRKINYQSQPYPSVGDWADDAEPVQNTVDLVDWNVCRSSAVRTYNQGSDRDNYATEHMLELESIPMFIKWAAMNQDVCKEIDCLFFAGFFNKKVLDSPPDMPGLDASHQQVPMQRVMESLRSETNAGNFAILWGSINLNKAQLWLHGQPRADDTWDGYVEGDLNKATEVLRDTIAVYQYLREKKIWPKFQAINKAVREEMLRAEEQHNKDDKDKKSDLQACWDAWMGHQLKSFVDNGDDWVKKAIEDLKKNYKPEKSKKDDPEGHERYDALTAILNLLETEAAEAIKLSNFDLGLGDGDAMDTSA</sequence>
<dbReference type="EMBL" id="AP024445">
    <property type="protein sequence ID" value="BCS21780.1"/>
    <property type="molecule type" value="Genomic_DNA"/>
</dbReference>
<name>A0A7R7XI65_9EURO</name>
<reference evidence="1" key="2">
    <citation type="submission" date="2021-02" db="EMBL/GenBank/DDBJ databases">
        <title>Aspergillus puulaauensis MK2 genome sequence.</title>
        <authorList>
            <person name="Futagami T."/>
            <person name="Mori K."/>
            <person name="Kadooka C."/>
            <person name="Tanaka T."/>
        </authorList>
    </citation>
    <scope>NUCLEOTIDE SEQUENCE</scope>
    <source>
        <strain evidence="1">MK2</strain>
    </source>
</reference>
<dbReference type="OrthoDB" id="73875at2759"/>
<dbReference type="GeneID" id="64971785"/>
<protein>
    <submittedName>
        <fullName evidence="1">Uncharacterized protein</fullName>
    </submittedName>
</protein>
<keyword evidence="2" id="KW-1185">Reference proteome</keyword>
<dbReference type="Proteomes" id="UP000654913">
    <property type="component" value="Chromosome 3"/>
</dbReference>